<comment type="subcellular location">
    <subcellularLocation>
        <location evidence="2">Secreted</location>
    </subcellularLocation>
</comment>
<evidence type="ECO:0000256" key="16">
    <source>
        <dbReference type="RuleBase" id="RU004262"/>
    </source>
</evidence>
<dbReference type="SUPFAM" id="SSF49723">
    <property type="entry name" value="Lipase/lipooxygenase domain (PLAT/LH2 domain)"/>
    <property type="match status" value="1"/>
</dbReference>
<proteinExistence type="inferred from homology"/>
<feature type="active site" description="Charge relay system" evidence="13">
    <location>
        <position position="284"/>
    </location>
</feature>
<sequence length="497" mass="55639">MRAWQLWSLCFLLVNVDAQKITSLEEDLTDSAFGNLFDPLKDLIDGKDDHHAPLAKFSLRNPSHPGDDLCYIIPGQPETLAACNYSSTSKTFLVIHGWTLSGMFESWMPKLVSALYQREPMANVVVVDWLSSAQNHYAVAAEKTKAVGKEIACFIDWMEESTNMPLDKLHLIGYSLGAHVAGFAGSHARNKVGRITGLDPAGPDFEGEHANRRLSPDDANFVDVLHTFSRDSLGLGIGMQQPVGHVDIYPNGGSFQPGCNLRDALENIANFGILAINDAVKCEHERSIHLFIDSLLNVQEPAKAYQCGSNDMFDRGMCLSCRKGRCNKLGYNASKVRKLRSVQMFTKTRASKPFRVYLYQVKIHFSGKVKWSEMEPSLTISLYGTRGEAENLELKLRERPESNMTQSFLLVAETDIGDPLLLKFKWMETNSWSVSSLLKMVSSWWSSDSDSVPVDKIRIRSGETQKKIIFCLTDPDSHNSSGEVTFVKCLDKRRMKP</sequence>
<keyword evidence="20" id="KW-1185">Reference proteome</keyword>
<evidence type="ECO:0000256" key="11">
    <source>
        <dbReference type="ARBA" id="ARBA00023157"/>
    </source>
</evidence>
<dbReference type="FunFam" id="2.60.60.20:FF:000010">
    <property type="entry name" value="hepatic triacylglycerol lipase"/>
    <property type="match status" value="1"/>
</dbReference>
<reference evidence="19" key="1">
    <citation type="submission" date="2025-08" db="UniProtKB">
        <authorList>
            <consortium name="Ensembl"/>
        </authorList>
    </citation>
    <scope>IDENTIFICATION</scope>
</reference>
<keyword evidence="8" id="KW-0378">Hydrolase</keyword>
<dbReference type="InterPro" id="IPR000734">
    <property type="entry name" value="TAG_lipase"/>
</dbReference>
<feature type="binding site" evidence="14">
    <location>
        <position position="218"/>
    </location>
    <ligand>
        <name>Ca(2+)</name>
        <dbReference type="ChEBI" id="CHEBI:29108"/>
    </ligand>
</feature>
<evidence type="ECO:0000256" key="1">
    <source>
        <dbReference type="ARBA" id="ARBA00001024"/>
    </source>
</evidence>
<comment type="caution">
    <text evidence="15">Lacks conserved residue(s) required for the propagation of feature annotation.</text>
</comment>
<evidence type="ECO:0000313" key="19">
    <source>
        <dbReference type="Ensembl" id="ENSCVAP00000001277.1"/>
    </source>
</evidence>
<dbReference type="InterPro" id="IPR016272">
    <property type="entry name" value="Lipase_LIPH"/>
</dbReference>
<dbReference type="GO" id="GO:0004465">
    <property type="term" value="F:lipoprotein lipase activity"/>
    <property type="evidence" value="ECO:0007669"/>
    <property type="project" value="InterPro"/>
</dbReference>
<dbReference type="PIRSF" id="PIRSF000865">
    <property type="entry name" value="Lipoprotein_lipase_LIPH"/>
    <property type="match status" value="1"/>
</dbReference>
<dbReference type="GeneID" id="107097308"/>
<dbReference type="CTD" id="100331214"/>
<dbReference type="PANTHER" id="PTHR11610">
    <property type="entry name" value="LIPASE"/>
    <property type="match status" value="1"/>
</dbReference>
<dbReference type="Pfam" id="PF01477">
    <property type="entry name" value="PLAT"/>
    <property type="match status" value="1"/>
</dbReference>
<dbReference type="PANTHER" id="PTHR11610:SF146">
    <property type="entry name" value="LIPOPROTEIN LIPASE-LIKE"/>
    <property type="match status" value="1"/>
</dbReference>
<dbReference type="PRINTS" id="PR00821">
    <property type="entry name" value="TAGLIPASE"/>
</dbReference>
<dbReference type="GO" id="GO:0046872">
    <property type="term" value="F:metal ion binding"/>
    <property type="evidence" value="ECO:0007669"/>
    <property type="project" value="UniProtKB-KW"/>
</dbReference>
<evidence type="ECO:0000256" key="15">
    <source>
        <dbReference type="PROSITE-ProRule" id="PRU00152"/>
    </source>
</evidence>
<keyword evidence="9" id="KW-0442">Lipid degradation</keyword>
<evidence type="ECO:0000256" key="7">
    <source>
        <dbReference type="ARBA" id="ARBA00022729"/>
    </source>
</evidence>
<evidence type="ECO:0000256" key="3">
    <source>
        <dbReference type="ARBA" id="ARBA00010701"/>
    </source>
</evidence>
<dbReference type="OrthoDB" id="199913at2759"/>
<keyword evidence="10" id="KW-0443">Lipid metabolism</keyword>
<dbReference type="OMA" id="TSAQNHY"/>
<evidence type="ECO:0000259" key="18">
    <source>
        <dbReference type="PROSITE" id="PS50095"/>
    </source>
</evidence>
<dbReference type="InterPro" id="IPR001024">
    <property type="entry name" value="PLAT/LH2_dom"/>
</dbReference>
<evidence type="ECO:0000256" key="4">
    <source>
        <dbReference type="ARBA" id="ARBA00013279"/>
    </source>
</evidence>
<feature type="signal peptide" evidence="17">
    <location>
        <begin position="1"/>
        <end position="18"/>
    </location>
</feature>
<reference evidence="19" key="2">
    <citation type="submission" date="2025-09" db="UniProtKB">
        <authorList>
            <consortium name="Ensembl"/>
        </authorList>
    </citation>
    <scope>IDENTIFICATION</scope>
</reference>
<evidence type="ECO:0000256" key="9">
    <source>
        <dbReference type="ARBA" id="ARBA00022963"/>
    </source>
</evidence>
<dbReference type="Gene3D" id="2.60.60.20">
    <property type="entry name" value="PLAT/LH2 domain"/>
    <property type="match status" value="1"/>
</dbReference>
<dbReference type="GO" id="GO:0034372">
    <property type="term" value="P:very-low-density lipoprotein particle remodeling"/>
    <property type="evidence" value="ECO:0007669"/>
    <property type="project" value="TreeGrafter"/>
</dbReference>
<dbReference type="GO" id="GO:0005615">
    <property type="term" value="C:extracellular space"/>
    <property type="evidence" value="ECO:0007669"/>
    <property type="project" value="TreeGrafter"/>
</dbReference>
<feature type="active site" description="Charge relay system" evidence="13">
    <location>
        <position position="199"/>
    </location>
</feature>
<dbReference type="GO" id="GO:0034185">
    <property type="term" value="F:apolipoprotein binding"/>
    <property type="evidence" value="ECO:0007669"/>
    <property type="project" value="TreeGrafter"/>
</dbReference>
<evidence type="ECO:0000256" key="6">
    <source>
        <dbReference type="ARBA" id="ARBA00022674"/>
    </source>
</evidence>
<dbReference type="InterPro" id="IPR036392">
    <property type="entry name" value="PLAT/LH2_dom_sf"/>
</dbReference>
<dbReference type="InterPro" id="IPR033906">
    <property type="entry name" value="Lipase_N"/>
</dbReference>
<keyword evidence="14" id="KW-0106">Calcium</keyword>
<comment type="similarity">
    <text evidence="3 16">Belongs to the AB hydrolase superfamily. Lipase family.</text>
</comment>
<keyword evidence="11" id="KW-1015">Disulfide bond</keyword>
<dbReference type="FunFam" id="3.40.50.1820:FF:000441">
    <property type="entry name" value="Lipoprotein lipase"/>
    <property type="match status" value="1"/>
</dbReference>
<name>A0A3Q2C997_CYPVA</name>
<keyword evidence="12" id="KW-0325">Glycoprotein</keyword>
<dbReference type="GO" id="GO:0016042">
    <property type="term" value="P:lipid catabolic process"/>
    <property type="evidence" value="ECO:0007669"/>
    <property type="project" value="UniProtKB-KW"/>
</dbReference>
<feature type="active site" description="Nucleophile" evidence="13">
    <location>
        <position position="175"/>
    </location>
</feature>
<dbReference type="InterPro" id="IPR013818">
    <property type="entry name" value="Lipase"/>
</dbReference>
<dbReference type="Ensembl" id="ENSCVAT00000013677.1">
    <property type="protein sequence ID" value="ENSCVAP00000001277.1"/>
    <property type="gene ID" value="ENSCVAG00000000072.1"/>
</dbReference>
<evidence type="ECO:0000256" key="5">
    <source>
        <dbReference type="ARBA" id="ARBA00022525"/>
    </source>
</evidence>
<dbReference type="KEGG" id="cvg:107097308"/>
<dbReference type="PROSITE" id="PS50095">
    <property type="entry name" value="PLAT"/>
    <property type="match status" value="1"/>
</dbReference>
<dbReference type="SUPFAM" id="SSF53474">
    <property type="entry name" value="alpha/beta-Hydrolases"/>
    <property type="match status" value="1"/>
</dbReference>
<evidence type="ECO:0000256" key="2">
    <source>
        <dbReference type="ARBA" id="ARBA00004613"/>
    </source>
</evidence>
<dbReference type="GeneTree" id="ENSGT00940000166556"/>
<evidence type="ECO:0000256" key="17">
    <source>
        <dbReference type="SAM" id="SignalP"/>
    </source>
</evidence>
<evidence type="ECO:0000313" key="20">
    <source>
        <dbReference type="Proteomes" id="UP000265020"/>
    </source>
</evidence>
<dbReference type="GO" id="GO:0008201">
    <property type="term" value="F:heparin binding"/>
    <property type="evidence" value="ECO:0007669"/>
    <property type="project" value="UniProtKB-KW"/>
</dbReference>
<dbReference type="RefSeq" id="XP_015249893.1">
    <property type="nucleotide sequence ID" value="XM_015394407.1"/>
</dbReference>
<comment type="catalytic activity">
    <reaction evidence="1">
        <text>a triacylglycerol + H2O = a diacylglycerol + a fatty acid + H(+)</text>
        <dbReference type="Rhea" id="RHEA:12044"/>
        <dbReference type="ChEBI" id="CHEBI:15377"/>
        <dbReference type="ChEBI" id="CHEBI:15378"/>
        <dbReference type="ChEBI" id="CHEBI:17855"/>
        <dbReference type="ChEBI" id="CHEBI:18035"/>
        <dbReference type="ChEBI" id="CHEBI:28868"/>
        <dbReference type="EC" id="3.1.1.3"/>
    </reaction>
</comment>
<dbReference type="InterPro" id="IPR002330">
    <property type="entry name" value="Lipo_Lipase"/>
</dbReference>
<feature type="binding site" evidence="14">
    <location>
        <position position="213"/>
    </location>
    <ligand>
        <name>Ca(2+)</name>
        <dbReference type="ChEBI" id="CHEBI:29108"/>
    </ligand>
</feature>
<dbReference type="STRING" id="28743.ENSCVAP00000001277"/>
<dbReference type="Proteomes" id="UP000265020">
    <property type="component" value="Unassembled WGS sequence"/>
</dbReference>
<dbReference type="InterPro" id="IPR029058">
    <property type="entry name" value="AB_hydrolase_fold"/>
</dbReference>
<evidence type="ECO:0000256" key="10">
    <source>
        <dbReference type="ARBA" id="ARBA00023098"/>
    </source>
</evidence>
<accession>A0A3Q2C997</accession>
<evidence type="ECO:0000256" key="14">
    <source>
        <dbReference type="PIRSR" id="PIRSR000865-2"/>
    </source>
</evidence>
<evidence type="ECO:0000256" key="13">
    <source>
        <dbReference type="PIRSR" id="PIRSR000865-1"/>
    </source>
</evidence>
<dbReference type="EC" id="3.1.1.3" evidence="4"/>
<dbReference type="AlphaFoldDB" id="A0A3Q2C997"/>
<keyword evidence="14" id="KW-0479">Metal-binding</keyword>
<dbReference type="PRINTS" id="PR00822">
    <property type="entry name" value="LIPOLIPASE"/>
</dbReference>
<keyword evidence="6" id="KW-0358">Heparin-binding</keyword>
<feature type="chain" id="PRO_5018604664" description="triacylglycerol lipase" evidence="17">
    <location>
        <begin position="19"/>
        <end position="497"/>
    </location>
</feature>
<dbReference type="CDD" id="cd00707">
    <property type="entry name" value="Pancreat_lipase_like"/>
    <property type="match status" value="1"/>
</dbReference>
<evidence type="ECO:0000256" key="8">
    <source>
        <dbReference type="ARBA" id="ARBA00022801"/>
    </source>
</evidence>
<protein>
    <recommendedName>
        <fullName evidence="4">triacylglycerol lipase</fullName>
        <ecNumber evidence="4">3.1.1.3</ecNumber>
    </recommendedName>
</protein>
<dbReference type="Gene3D" id="3.40.50.1820">
    <property type="entry name" value="alpha/beta hydrolase"/>
    <property type="match status" value="1"/>
</dbReference>
<evidence type="ECO:0000256" key="12">
    <source>
        <dbReference type="ARBA" id="ARBA00023180"/>
    </source>
</evidence>
<feature type="domain" description="PLAT" evidence="18">
    <location>
        <begin position="357"/>
        <end position="490"/>
    </location>
</feature>
<organism evidence="19 20">
    <name type="scientific">Cyprinodon variegatus</name>
    <name type="common">Sheepshead minnow</name>
    <dbReference type="NCBI Taxonomy" id="28743"/>
    <lineage>
        <taxon>Eukaryota</taxon>
        <taxon>Metazoa</taxon>
        <taxon>Chordata</taxon>
        <taxon>Craniata</taxon>
        <taxon>Vertebrata</taxon>
        <taxon>Euteleostomi</taxon>
        <taxon>Actinopterygii</taxon>
        <taxon>Neopterygii</taxon>
        <taxon>Teleostei</taxon>
        <taxon>Neoteleostei</taxon>
        <taxon>Acanthomorphata</taxon>
        <taxon>Ovalentaria</taxon>
        <taxon>Atherinomorphae</taxon>
        <taxon>Cyprinodontiformes</taxon>
        <taxon>Cyprinodontidae</taxon>
        <taxon>Cyprinodon</taxon>
    </lineage>
</organism>
<keyword evidence="5" id="KW-0964">Secreted</keyword>
<dbReference type="Pfam" id="PF00151">
    <property type="entry name" value="Lipase"/>
    <property type="match status" value="1"/>
</dbReference>
<keyword evidence="7 17" id="KW-0732">Signal</keyword>
<dbReference type="SMART" id="SM00308">
    <property type="entry name" value="LH2"/>
    <property type="match status" value="1"/>
</dbReference>